<dbReference type="Gene3D" id="3.40.50.9200">
    <property type="entry name" value="Hypothetical protein MTH538"/>
    <property type="match status" value="1"/>
</dbReference>
<accession>A0A1M5EEJ0</accession>
<protein>
    <submittedName>
        <fullName evidence="2">MTH538 TIR-like domain</fullName>
    </submittedName>
</protein>
<dbReference type="RefSeq" id="WP_073365148.1">
    <property type="nucleotide sequence ID" value="NZ_FQVQ01000019.1"/>
</dbReference>
<dbReference type="Proteomes" id="UP000184147">
    <property type="component" value="Unassembled WGS sequence"/>
</dbReference>
<dbReference type="Pfam" id="PF08937">
    <property type="entry name" value="ThsB_TIR"/>
    <property type="match status" value="1"/>
</dbReference>
<reference evidence="2 3" key="1">
    <citation type="submission" date="2016-11" db="EMBL/GenBank/DDBJ databases">
        <authorList>
            <person name="Jaros S."/>
            <person name="Januszkiewicz K."/>
            <person name="Wedrychowicz H."/>
        </authorList>
    </citation>
    <scope>NUCLEOTIDE SEQUENCE [LARGE SCALE GENOMIC DNA]</scope>
    <source>
        <strain evidence="2 3">DSM 25660</strain>
    </source>
</reference>
<dbReference type="STRING" id="1124188.SAMN05444377_1196"/>
<sequence>MANPRAFISFDFDNNSGEKLYFAGQAKNSRTPFNIEDWSSKTALPQKEWEALIEEKINKCNFLIVLVGKKTSTATGVVKEIAFAKSQNVPVFGVYVGGADETTTLPTGLQRNRTIAWEWVAIANAIDQVMKEGKNK</sequence>
<dbReference type="InterPro" id="IPR015032">
    <property type="entry name" value="ThsB__TIR-like_domain"/>
</dbReference>
<dbReference type="EMBL" id="FQVQ01000019">
    <property type="protein sequence ID" value="SHF77649.1"/>
    <property type="molecule type" value="Genomic_DNA"/>
</dbReference>
<dbReference type="OrthoDB" id="9809731at2"/>
<name>A0A1M5EEJ0_9FLAO</name>
<gene>
    <name evidence="2" type="ORF">SAMN05444377_1196</name>
</gene>
<dbReference type="AlphaFoldDB" id="A0A1M5EEJ0"/>
<dbReference type="SUPFAM" id="SSF52206">
    <property type="entry name" value="Hypothetical protein MTH538"/>
    <property type="match status" value="1"/>
</dbReference>
<evidence type="ECO:0000313" key="2">
    <source>
        <dbReference type="EMBL" id="SHF77649.1"/>
    </source>
</evidence>
<evidence type="ECO:0000313" key="3">
    <source>
        <dbReference type="Proteomes" id="UP000184147"/>
    </source>
</evidence>
<feature type="domain" description="Thoeris protein ThsB TIR-like" evidence="1">
    <location>
        <begin position="7"/>
        <end position="98"/>
    </location>
</feature>
<organism evidence="2 3">
    <name type="scientific">Flavobacterium fontis</name>
    <dbReference type="NCBI Taxonomy" id="1124188"/>
    <lineage>
        <taxon>Bacteria</taxon>
        <taxon>Pseudomonadati</taxon>
        <taxon>Bacteroidota</taxon>
        <taxon>Flavobacteriia</taxon>
        <taxon>Flavobacteriales</taxon>
        <taxon>Flavobacteriaceae</taxon>
        <taxon>Flavobacterium</taxon>
    </lineage>
</organism>
<evidence type="ECO:0000259" key="1">
    <source>
        <dbReference type="Pfam" id="PF08937"/>
    </source>
</evidence>
<keyword evidence="3" id="KW-1185">Reference proteome</keyword>
<dbReference type="InterPro" id="IPR036490">
    <property type="entry name" value="ThsB_TIR-like_sf"/>
</dbReference>
<proteinExistence type="predicted"/>